<keyword evidence="3" id="KW-0472">Membrane</keyword>
<dbReference type="PANTHER" id="PTHR33392">
    <property type="entry name" value="POLYISOPRENYL-TEICHOIC ACID--PEPTIDOGLYCAN TEICHOIC ACID TRANSFERASE TAGU"/>
    <property type="match status" value="1"/>
</dbReference>
<keyword evidence="6" id="KW-1185">Reference proteome</keyword>
<evidence type="ECO:0000256" key="1">
    <source>
        <dbReference type="ARBA" id="ARBA00006068"/>
    </source>
</evidence>
<feature type="compositionally biased region" description="Basic residues" evidence="2">
    <location>
        <begin position="15"/>
        <end position="24"/>
    </location>
</feature>
<proteinExistence type="inferred from homology"/>
<comment type="caution">
    <text evidence="5">The sequence shown here is derived from an EMBL/GenBank/DDBJ whole genome shotgun (WGS) entry which is preliminary data.</text>
</comment>
<evidence type="ECO:0000256" key="3">
    <source>
        <dbReference type="SAM" id="Phobius"/>
    </source>
</evidence>
<feature type="compositionally biased region" description="Low complexity" evidence="2">
    <location>
        <begin position="468"/>
        <end position="507"/>
    </location>
</feature>
<keyword evidence="3" id="KW-0812">Transmembrane</keyword>
<evidence type="ECO:0000313" key="6">
    <source>
        <dbReference type="Proteomes" id="UP000317893"/>
    </source>
</evidence>
<evidence type="ECO:0000256" key="2">
    <source>
        <dbReference type="SAM" id="MobiDB-lite"/>
    </source>
</evidence>
<dbReference type="EMBL" id="VFMN01000001">
    <property type="protein sequence ID" value="TQJ08079.1"/>
    <property type="molecule type" value="Genomic_DNA"/>
</dbReference>
<sequence>MQVTPEHRDDTVGARTRRLQDRRRRSRRSLGLTVLALVPGAGLLPTRYRALGWTLLGLLLAALAVLGVLVATRGPRALVSSVLRVVVDPTLLLVLAAALVVGGLLWVGSIVLTHRATRPADADPAARWGLRLATLLCALLVALPVAQSVRYVGITRDTVQAVAGTSSLQPKVASTAKPAAQKEDPWASVPRVNMLLIGSDAGTDRSGLRTDSMVIASIDTKTGSTVLVSIPRNLERVPFPADNPLHRYFPDGYYCPQRGVGNECLINAVWEEALGHKDEFAGDRNPGLTTLQGVLTEITGLKIDDTTIIDLDGFEQLVDAMGGVYVNNTEKLPINGYHLSNGGVAGIEGYIEPGYQKLNGKQALWFARSRLLSDDYSRMRRQRCLIGAIVDQVDPGTMLTRYPQLAKVAQNNVETDVAVGDLPAWVDLVERIQKGGIRSLVFTYDVVNVARPNFTKMKAEVAAALVPPKAPATPTGPSTPSTPSPSTTTPSTPTAPPTTRAPDTSAAVDLKQAC</sequence>
<name>A0A542DYE7_9MICO</name>
<dbReference type="NCBIfam" id="TIGR00350">
    <property type="entry name" value="lytR_cpsA_psr"/>
    <property type="match status" value="1"/>
</dbReference>
<dbReference type="Gene3D" id="3.40.630.190">
    <property type="entry name" value="LCP protein"/>
    <property type="match status" value="1"/>
</dbReference>
<feature type="region of interest" description="Disordered" evidence="2">
    <location>
        <begin position="468"/>
        <end position="514"/>
    </location>
</feature>
<keyword evidence="3" id="KW-1133">Transmembrane helix</keyword>
<dbReference type="AlphaFoldDB" id="A0A542DYE7"/>
<dbReference type="RefSeq" id="WP_141847535.1">
    <property type="nucleotide sequence ID" value="NZ_BAAAPR010000002.1"/>
</dbReference>
<feature type="transmembrane region" description="Helical" evidence="3">
    <location>
        <begin position="27"/>
        <end position="44"/>
    </location>
</feature>
<dbReference type="PANTHER" id="PTHR33392:SF6">
    <property type="entry name" value="POLYISOPRENYL-TEICHOIC ACID--PEPTIDOGLYCAN TEICHOIC ACID TRANSFERASE TAGU"/>
    <property type="match status" value="1"/>
</dbReference>
<dbReference type="InterPro" id="IPR004474">
    <property type="entry name" value="LytR_CpsA_psr"/>
</dbReference>
<dbReference type="InterPro" id="IPR050922">
    <property type="entry name" value="LytR/CpsA/Psr_CW_biosynth"/>
</dbReference>
<feature type="transmembrane region" description="Helical" evidence="3">
    <location>
        <begin position="128"/>
        <end position="146"/>
    </location>
</feature>
<evidence type="ECO:0000259" key="4">
    <source>
        <dbReference type="Pfam" id="PF03816"/>
    </source>
</evidence>
<feature type="domain" description="Cell envelope-related transcriptional attenuator" evidence="4">
    <location>
        <begin position="209"/>
        <end position="393"/>
    </location>
</feature>
<organism evidence="5 6">
    <name type="scientific">Lapillicoccus jejuensis</name>
    <dbReference type="NCBI Taxonomy" id="402171"/>
    <lineage>
        <taxon>Bacteria</taxon>
        <taxon>Bacillati</taxon>
        <taxon>Actinomycetota</taxon>
        <taxon>Actinomycetes</taxon>
        <taxon>Micrococcales</taxon>
        <taxon>Intrasporangiaceae</taxon>
        <taxon>Lapillicoccus</taxon>
    </lineage>
</organism>
<comment type="similarity">
    <text evidence="1">Belongs to the LytR/CpsA/Psr (LCP) family.</text>
</comment>
<reference evidence="5 6" key="1">
    <citation type="submission" date="2019-06" db="EMBL/GenBank/DDBJ databases">
        <title>Sequencing the genomes of 1000 actinobacteria strains.</title>
        <authorList>
            <person name="Klenk H.-P."/>
        </authorList>
    </citation>
    <scope>NUCLEOTIDE SEQUENCE [LARGE SCALE GENOMIC DNA]</scope>
    <source>
        <strain evidence="5 6">DSM 18607</strain>
    </source>
</reference>
<feature type="transmembrane region" description="Helical" evidence="3">
    <location>
        <begin position="82"/>
        <end position="108"/>
    </location>
</feature>
<protein>
    <submittedName>
        <fullName evidence="5">LytR family transcriptional attenuator</fullName>
    </submittedName>
</protein>
<dbReference type="OrthoDB" id="3573673at2"/>
<dbReference type="Pfam" id="PF03816">
    <property type="entry name" value="LytR_cpsA_psr"/>
    <property type="match status" value="1"/>
</dbReference>
<feature type="transmembrane region" description="Helical" evidence="3">
    <location>
        <begin position="50"/>
        <end position="70"/>
    </location>
</feature>
<accession>A0A542DYE7</accession>
<dbReference type="Proteomes" id="UP000317893">
    <property type="component" value="Unassembled WGS sequence"/>
</dbReference>
<evidence type="ECO:0000313" key="5">
    <source>
        <dbReference type="EMBL" id="TQJ08079.1"/>
    </source>
</evidence>
<feature type="region of interest" description="Disordered" evidence="2">
    <location>
        <begin position="1"/>
        <end position="24"/>
    </location>
</feature>
<feature type="compositionally biased region" description="Basic and acidic residues" evidence="2">
    <location>
        <begin position="1"/>
        <end position="12"/>
    </location>
</feature>
<gene>
    <name evidence="5" type="ORF">FB458_1160</name>
</gene>